<evidence type="ECO:0000256" key="1">
    <source>
        <dbReference type="SAM" id="Phobius"/>
    </source>
</evidence>
<accession>A0ABQ3RUX5</accession>
<keyword evidence="3" id="KW-1185">Reference proteome</keyword>
<name>A0ABQ3RUX5_9ACTN</name>
<evidence type="ECO:0000313" key="3">
    <source>
        <dbReference type="Proteomes" id="UP000649259"/>
    </source>
</evidence>
<comment type="caution">
    <text evidence="2">The sequence shown here is derived from an EMBL/GenBank/DDBJ whole genome shotgun (WGS) entry which is preliminary data.</text>
</comment>
<evidence type="ECO:0000313" key="2">
    <source>
        <dbReference type="EMBL" id="GHI59613.1"/>
    </source>
</evidence>
<feature type="transmembrane region" description="Helical" evidence="1">
    <location>
        <begin position="27"/>
        <end position="45"/>
    </location>
</feature>
<evidence type="ECO:0008006" key="4">
    <source>
        <dbReference type="Google" id="ProtNLM"/>
    </source>
</evidence>
<dbReference type="NCBIfam" id="NF033485">
    <property type="entry name" value="small_SCO1431"/>
    <property type="match status" value="1"/>
</dbReference>
<keyword evidence="1" id="KW-0812">Transmembrane</keyword>
<sequence length="46" mass="4559">MTAQTATAARTRTGGPGSDGPALLEHLAGWVLVAVVAMLITGLGLL</sequence>
<gene>
    <name evidence="2" type="ORF">Saso_12630</name>
</gene>
<protein>
    <recommendedName>
        <fullName evidence="4">SCO1431 family membrane protein</fullName>
    </recommendedName>
</protein>
<dbReference type="InterPro" id="IPR047816">
    <property type="entry name" value="SCO1431-like"/>
</dbReference>
<dbReference type="RefSeq" id="WP_189926102.1">
    <property type="nucleotide sequence ID" value="NZ_BMSI01000013.1"/>
</dbReference>
<dbReference type="GeneID" id="91469192"/>
<proteinExistence type="predicted"/>
<dbReference type="Proteomes" id="UP000649259">
    <property type="component" value="Unassembled WGS sequence"/>
</dbReference>
<keyword evidence="1" id="KW-1133">Transmembrane helix</keyword>
<keyword evidence="1" id="KW-0472">Membrane</keyword>
<dbReference type="EMBL" id="BNEB01000002">
    <property type="protein sequence ID" value="GHI59613.1"/>
    <property type="molecule type" value="Genomic_DNA"/>
</dbReference>
<reference evidence="3" key="1">
    <citation type="submission" date="2023-07" db="EMBL/GenBank/DDBJ databases">
        <title>Whole genome shotgun sequence of Streptomyces cacaoi subsp. asoensis NBRC 13813.</title>
        <authorList>
            <person name="Komaki H."/>
            <person name="Tamura T."/>
        </authorList>
    </citation>
    <scope>NUCLEOTIDE SEQUENCE [LARGE SCALE GENOMIC DNA]</scope>
    <source>
        <strain evidence="3">NBRC 13813</strain>
    </source>
</reference>
<organism evidence="2 3">
    <name type="scientific">Streptomyces asoensis</name>
    <dbReference type="NCBI Taxonomy" id="249586"/>
    <lineage>
        <taxon>Bacteria</taxon>
        <taxon>Bacillati</taxon>
        <taxon>Actinomycetota</taxon>
        <taxon>Actinomycetes</taxon>
        <taxon>Kitasatosporales</taxon>
        <taxon>Streptomycetaceae</taxon>
        <taxon>Streptomyces</taxon>
    </lineage>
</organism>